<dbReference type="InterPro" id="IPR000477">
    <property type="entry name" value="RT_dom"/>
</dbReference>
<name>A0A7U2HZN2_PHANO</name>
<gene>
    <name evidence="2" type="ORF">JI435_165560</name>
</gene>
<protein>
    <recommendedName>
        <fullName evidence="1">Reverse transcriptase domain-containing protein</fullName>
    </recommendedName>
</protein>
<dbReference type="InterPro" id="IPR036691">
    <property type="entry name" value="Endo/exonu/phosph_ase_sf"/>
</dbReference>
<dbReference type="SUPFAM" id="SSF56672">
    <property type="entry name" value="DNA/RNA polymerases"/>
    <property type="match status" value="1"/>
</dbReference>
<evidence type="ECO:0000313" key="3">
    <source>
        <dbReference type="Proteomes" id="UP000663193"/>
    </source>
</evidence>
<accession>A0A7U2HZN2</accession>
<dbReference type="GO" id="GO:0003824">
    <property type="term" value="F:catalytic activity"/>
    <property type="evidence" value="ECO:0007669"/>
    <property type="project" value="InterPro"/>
</dbReference>
<organism evidence="2 3">
    <name type="scientific">Phaeosphaeria nodorum (strain SN15 / ATCC MYA-4574 / FGSC 10173)</name>
    <name type="common">Glume blotch fungus</name>
    <name type="synonym">Parastagonospora nodorum</name>
    <dbReference type="NCBI Taxonomy" id="321614"/>
    <lineage>
        <taxon>Eukaryota</taxon>
        <taxon>Fungi</taxon>
        <taxon>Dikarya</taxon>
        <taxon>Ascomycota</taxon>
        <taxon>Pezizomycotina</taxon>
        <taxon>Dothideomycetes</taxon>
        <taxon>Pleosporomycetidae</taxon>
        <taxon>Pleosporales</taxon>
        <taxon>Pleosporineae</taxon>
        <taxon>Phaeosphaeriaceae</taxon>
        <taxon>Parastagonospora</taxon>
    </lineage>
</organism>
<dbReference type="PANTHER" id="PTHR33481">
    <property type="entry name" value="REVERSE TRANSCRIPTASE"/>
    <property type="match status" value="1"/>
</dbReference>
<dbReference type="Pfam" id="PF00078">
    <property type="entry name" value="RVT_1"/>
    <property type="match status" value="1"/>
</dbReference>
<dbReference type="OrthoDB" id="3261222at2759"/>
<evidence type="ECO:0000259" key="1">
    <source>
        <dbReference type="PROSITE" id="PS50878"/>
    </source>
</evidence>
<dbReference type="AlphaFoldDB" id="A0A7U2HZN2"/>
<sequence>MNQQNTLSILQYNVHKSRDTVMATLLRDPRVHEYDILAIQEPWWNPYAATTHHPAKDVFHLCYPAGNRGRPARVCFFVNRRLDHSKWRFKEKTGDVCSIVLDLTGEGRERRQLAVHNVYNPATHLTNAESALDDSRAILREHQEMEQILLGDFNLHHPLWGGPAVRRIHAESEELVAIIEDFDLNNTLPIGTVTFEEANWRSTIDLCLVTMGLVDRVISSEITRDLDHDSDHLPISTTLDMTTQQLERASRRNYKRLDIKKYTKALKDTLPPPRRPETKVALNNYVQEIVTAIKQAIEKGIPEVIVVPQSREGWNDKCKEVLAEAKRLKRLHSQHSTQESWEAYRTARNRKARTIRKALTKIHRERVEEAAESPEKLWRLAKWAKTRGNEAPRVTPTLRHPTTQQEIAEPSDKADLFRDIFFLIPPDADLEDIRAAEYRGQIEMPPIIEKEVADAIRTASPLKAPGPDGIANRALQAGSRLLTPHLVRVFNRSLHLGYCPEHFRESTTVVLRKPGKENYTVPKSYRPIALMNTMGKIMDAIIARRLSHLTEKHHVLPTTHMGGRKMRSTEHALHLVTKKIYEAWNKKPSQVASLLLLDVSGAFDNVSHKRLLHNLRKRRVDEKTVRWIASFLSARRTRIAIDGFQSREYTINTGIPQGSPLSPILYLFYNADLIDECNQESDTMSTGYIDDVAILTWGGTTEETCITLSKAMEKAQRWASTHASIFAPDKFQLTHFTRSLTRIDRTRPIQTEWGEIKPETTCKYLGLTMDTKLRWKEHIEAVRQKAMKTVNALSCLGGSAWGIGLLDLRRIYEGTALPQMMYACSIWYNANTRGGTYTQKTLDILQGIQARAARVICGAYRATSHAALNVEAYLLPIEQQIWRHNADAITRLLSSQAMTDMSGIQKDSPQPTSTRKRIGHIDSWQKIYNDMKNRRSHGFDEQEPIPPFMTTPWREGPATHIEATAEKATEPTRYRERLRAMPQHLHRRQRHRW</sequence>
<dbReference type="PANTHER" id="PTHR33481:SF1">
    <property type="entry name" value="ENDONUCLEASE_EXONUCLEASE_PHOSPHATASE DOMAIN-CONTAINING PROTEIN-RELATED"/>
    <property type="match status" value="1"/>
</dbReference>
<dbReference type="VEuPathDB" id="FungiDB:JI435_165560"/>
<dbReference type="Proteomes" id="UP000663193">
    <property type="component" value="Chromosome 4"/>
</dbReference>
<evidence type="ECO:0000313" key="2">
    <source>
        <dbReference type="EMBL" id="QRC93972.1"/>
    </source>
</evidence>
<dbReference type="CDD" id="cd01650">
    <property type="entry name" value="RT_nLTR_like"/>
    <property type="match status" value="1"/>
</dbReference>
<dbReference type="SUPFAM" id="SSF56219">
    <property type="entry name" value="DNase I-like"/>
    <property type="match status" value="1"/>
</dbReference>
<feature type="domain" description="Reverse transcriptase" evidence="1">
    <location>
        <begin position="492"/>
        <end position="769"/>
    </location>
</feature>
<dbReference type="Gene3D" id="3.60.10.10">
    <property type="entry name" value="Endonuclease/exonuclease/phosphatase"/>
    <property type="match status" value="1"/>
</dbReference>
<dbReference type="InterPro" id="IPR005135">
    <property type="entry name" value="Endo/exonuclease/phosphatase"/>
</dbReference>
<proteinExistence type="predicted"/>
<reference evidence="3" key="1">
    <citation type="journal article" date="2021" name="BMC Genomics">
        <title>Chromosome-level genome assembly and manually-curated proteome of model necrotroph Parastagonospora nodorum Sn15 reveals a genome-wide trove of candidate effector homologs, and redundancy of virulence-related functions within an accessory chromosome.</title>
        <authorList>
            <person name="Bertazzoni S."/>
            <person name="Jones D.A.B."/>
            <person name="Phan H.T."/>
            <person name="Tan K.-C."/>
            <person name="Hane J.K."/>
        </authorList>
    </citation>
    <scope>NUCLEOTIDE SEQUENCE [LARGE SCALE GENOMIC DNA]</scope>
    <source>
        <strain evidence="3">SN15 / ATCC MYA-4574 / FGSC 10173)</strain>
    </source>
</reference>
<dbReference type="Pfam" id="PF14529">
    <property type="entry name" value="Exo_endo_phos_2"/>
    <property type="match status" value="1"/>
</dbReference>
<dbReference type="EMBL" id="CP069026">
    <property type="protein sequence ID" value="QRC93972.1"/>
    <property type="molecule type" value="Genomic_DNA"/>
</dbReference>
<keyword evidence="3" id="KW-1185">Reference proteome</keyword>
<dbReference type="InterPro" id="IPR043502">
    <property type="entry name" value="DNA/RNA_pol_sf"/>
</dbReference>
<dbReference type="PROSITE" id="PS50878">
    <property type="entry name" value="RT_POL"/>
    <property type="match status" value="1"/>
</dbReference>